<dbReference type="Proteomes" id="UP000242188">
    <property type="component" value="Unassembled WGS sequence"/>
</dbReference>
<organism evidence="3 4">
    <name type="scientific">Mizuhopecten yessoensis</name>
    <name type="common">Japanese scallop</name>
    <name type="synonym">Patinopecten yessoensis</name>
    <dbReference type="NCBI Taxonomy" id="6573"/>
    <lineage>
        <taxon>Eukaryota</taxon>
        <taxon>Metazoa</taxon>
        <taxon>Spiralia</taxon>
        <taxon>Lophotrochozoa</taxon>
        <taxon>Mollusca</taxon>
        <taxon>Bivalvia</taxon>
        <taxon>Autobranchia</taxon>
        <taxon>Pteriomorphia</taxon>
        <taxon>Pectinida</taxon>
        <taxon>Pectinoidea</taxon>
        <taxon>Pectinidae</taxon>
        <taxon>Mizuhopecten</taxon>
    </lineage>
</organism>
<keyword evidence="2" id="KW-0812">Transmembrane</keyword>
<evidence type="ECO:0000313" key="3">
    <source>
        <dbReference type="EMBL" id="OWF47411.1"/>
    </source>
</evidence>
<keyword evidence="2" id="KW-1133">Transmembrane helix</keyword>
<proteinExistence type="predicted"/>
<accession>A0A210QFL5</accession>
<dbReference type="GO" id="GO:0043005">
    <property type="term" value="C:neuron projection"/>
    <property type="evidence" value="ECO:0007669"/>
    <property type="project" value="TreeGrafter"/>
</dbReference>
<dbReference type="EMBL" id="NEDP02003918">
    <property type="protein sequence ID" value="OWF47411.1"/>
    <property type="molecule type" value="Genomic_DNA"/>
</dbReference>
<feature type="transmembrane region" description="Helical" evidence="2">
    <location>
        <begin position="111"/>
        <end position="137"/>
    </location>
</feature>
<feature type="region of interest" description="Disordered" evidence="1">
    <location>
        <begin position="1"/>
        <end position="59"/>
    </location>
</feature>
<feature type="transmembrane region" description="Helical" evidence="2">
    <location>
        <begin position="171"/>
        <end position="190"/>
    </location>
</feature>
<name>A0A210QFL5_MIZYE</name>
<dbReference type="OrthoDB" id="5979667at2759"/>
<evidence type="ECO:0000256" key="1">
    <source>
        <dbReference type="SAM" id="MobiDB-lite"/>
    </source>
</evidence>
<keyword evidence="2" id="KW-0472">Membrane</keyword>
<dbReference type="InterPro" id="IPR024883">
    <property type="entry name" value="Neurensin"/>
</dbReference>
<feature type="compositionally biased region" description="Low complexity" evidence="1">
    <location>
        <begin position="36"/>
        <end position="45"/>
    </location>
</feature>
<evidence type="ECO:0000313" key="4">
    <source>
        <dbReference type="Proteomes" id="UP000242188"/>
    </source>
</evidence>
<dbReference type="Pfam" id="PF14927">
    <property type="entry name" value="Neurensin"/>
    <property type="match status" value="1"/>
</dbReference>
<sequence length="258" mass="28638">MSENVQISEQTKVQNPEVANTTSASHAEEKHELLDKSGGSATGSKKGSKQYSDPSNPKRRHVCPDYFGVKSYLHEFYDNHVYKDPQIYEEDDDIRLLLNPSARRRRRCPPIWLKVCIWCGVNLLLFGMIGILVGYFVPQKPIIRKLIHGENVAMVDHRAISYNAMLDLCKLVGLILFCTGGVLLASALLLPSILASRCSCDDDCDDAIRVNLGEEPGPKSPIEMTIPATSKLKNVQPAPGKVTFHQPPVQDDAVQVKD</sequence>
<comment type="caution">
    <text evidence="3">The sequence shown here is derived from an EMBL/GenBank/DDBJ whole genome shotgun (WGS) entry which is preliminary data.</text>
</comment>
<dbReference type="GO" id="GO:0007399">
    <property type="term" value="P:nervous system development"/>
    <property type="evidence" value="ECO:0007669"/>
    <property type="project" value="TreeGrafter"/>
</dbReference>
<evidence type="ECO:0000256" key="2">
    <source>
        <dbReference type="SAM" id="Phobius"/>
    </source>
</evidence>
<dbReference type="PANTHER" id="PTHR14796">
    <property type="entry name" value="NEURENSIN 1-RELATED"/>
    <property type="match status" value="1"/>
</dbReference>
<reference evidence="3 4" key="1">
    <citation type="journal article" date="2017" name="Nat. Ecol. Evol.">
        <title>Scallop genome provides insights into evolution of bilaterian karyotype and development.</title>
        <authorList>
            <person name="Wang S."/>
            <person name="Zhang J."/>
            <person name="Jiao W."/>
            <person name="Li J."/>
            <person name="Xun X."/>
            <person name="Sun Y."/>
            <person name="Guo X."/>
            <person name="Huan P."/>
            <person name="Dong B."/>
            <person name="Zhang L."/>
            <person name="Hu X."/>
            <person name="Sun X."/>
            <person name="Wang J."/>
            <person name="Zhao C."/>
            <person name="Wang Y."/>
            <person name="Wang D."/>
            <person name="Huang X."/>
            <person name="Wang R."/>
            <person name="Lv J."/>
            <person name="Li Y."/>
            <person name="Zhang Z."/>
            <person name="Liu B."/>
            <person name="Lu W."/>
            <person name="Hui Y."/>
            <person name="Liang J."/>
            <person name="Zhou Z."/>
            <person name="Hou R."/>
            <person name="Li X."/>
            <person name="Liu Y."/>
            <person name="Li H."/>
            <person name="Ning X."/>
            <person name="Lin Y."/>
            <person name="Zhao L."/>
            <person name="Xing Q."/>
            <person name="Dou J."/>
            <person name="Li Y."/>
            <person name="Mao J."/>
            <person name="Guo H."/>
            <person name="Dou H."/>
            <person name="Li T."/>
            <person name="Mu C."/>
            <person name="Jiang W."/>
            <person name="Fu Q."/>
            <person name="Fu X."/>
            <person name="Miao Y."/>
            <person name="Liu J."/>
            <person name="Yu Q."/>
            <person name="Li R."/>
            <person name="Liao H."/>
            <person name="Li X."/>
            <person name="Kong Y."/>
            <person name="Jiang Z."/>
            <person name="Chourrout D."/>
            <person name="Li R."/>
            <person name="Bao Z."/>
        </authorList>
    </citation>
    <scope>NUCLEOTIDE SEQUENCE [LARGE SCALE GENOMIC DNA]</scope>
    <source>
        <strain evidence="3 4">PY_sf001</strain>
    </source>
</reference>
<keyword evidence="4" id="KW-1185">Reference proteome</keyword>
<protein>
    <submittedName>
        <fullName evidence="3">Neurensin-1</fullName>
    </submittedName>
</protein>
<gene>
    <name evidence="3" type="ORF">KP79_PYT08193</name>
</gene>
<feature type="compositionally biased region" description="Polar residues" evidence="1">
    <location>
        <begin position="1"/>
        <end position="25"/>
    </location>
</feature>
<dbReference type="AlphaFoldDB" id="A0A210QFL5"/>
<dbReference type="GO" id="GO:0043025">
    <property type="term" value="C:neuronal cell body"/>
    <property type="evidence" value="ECO:0007669"/>
    <property type="project" value="TreeGrafter"/>
</dbReference>
<dbReference type="STRING" id="6573.A0A210QFL5"/>
<dbReference type="PANTHER" id="PTHR14796:SF3">
    <property type="entry name" value="NEURENSIN 1-LIKE-RELATED"/>
    <property type="match status" value="1"/>
</dbReference>
<dbReference type="GO" id="GO:0030133">
    <property type="term" value="C:transport vesicle"/>
    <property type="evidence" value="ECO:0007669"/>
    <property type="project" value="InterPro"/>
</dbReference>
<feature type="compositionally biased region" description="Basic and acidic residues" evidence="1">
    <location>
        <begin position="26"/>
        <end position="35"/>
    </location>
</feature>